<evidence type="ECO:0000313" key="1">
    <source>
        <dbReference type="EMBL" id="KSU84468.1"/>
    </source>
</evidence>
<dbReference type="Proteomes" id="UP000054099">
    <property type="component" value="Unassembled WGS sequence"/>
</dbReference>
<dbReference type="EMBL" id="LNQN01000001">
    <property type="protein sequence ID" value="KSU84468.1"/>
    <property type="molecule type" value="Genomic_DNA"/>
</dbReference>
<name>A0A0V8JC09_9BACL</name>
<sequence length="185" mass="20289">MVRHTFYALCRTSTYCIEPERLRAKNVLARVQKGLKGVLYIEGGWQTMADALKTLAIDAGVIVMNHQSVDSVKKNEFILSLNNGEKLDASYVISTVGPEQTSSLVGGAEETSLDTWKKRVKPVYAACLDVSLRHLPHPNEQFAIGIDQHILFTNQSRAASVSEDGSSVISRSVSVLIILASPLYL</sequence>
<dbReference type="SUPFAM" id="SSF51905">
    <property type="entry name" value="FAD/NAD(P)-binding domain"/>
    <property type="match status" value="1"/>
</dbReference>
<evidence type="ECO:0000313" key="2">
    <source>
        <dbReference type="Proteomes" id="UP000054099"/>
    </source>
</evidence>
<organism evidence="1 2">
    <name type="scientific">Fictibacillus enclensis</name>
    <dbReference type="NCBI Taxonomy" id="1017270"/>
    <lineage>
        <taxon>Bacteria</taxon>
        <taxon>Bacillati</taxon>
        <taxon>Bacillota</taxon>
        <taxon>Bacilli</taxon>
        <taxon>Bacillales</taxon>
        <taxon>Fictibacillaceae</taxon>
        <taxon>Fictibacillus</taxon>
    </lineage>
</organism>
<keyword evidence="2" id="KW-1185">Reference proteome</keyword>
<comment type="caution">
    <text evidence="1">The sequence shown here is derived from an EMBL/GenBank/DDBJ whole genome shotgun (WGS) entry which is preliminary data.</text>
</comment>
<accession>A0A0V8JC09</accession>
<gene>
    <name evidence="1" type="ORF">AS030_02645</name>
</gene>
<dbReference type="InterPro" id="IPR036188">
    <property type="entry name" value="FAD/NAD-bd_sf"/>
</dbReference>
<dbReference type="AlphaFoldDB" id="A0A0V8JC09"/>
<reference evidence="1 2" key="1">
    <citation type="journal article" date="2014" name="Antonie Van Leeuwenhoek">
        <title>Fictibacillus enclensis sp. nov., isolated from marine sediment.</title>
        <authorList>
            <person name="Dastager S.G."/>
            <person name="Mawlankar R."/>
            <person name="Srinivasan K."/>
            <person name="Tang S.K."/>
            <person name="Lee J.C."/>
            <person name="Ramana V.V."/>
            <person name="Shouche Y.S."/>
        </authorList>
    </citation>
    <scope>NUCLEOTIDE SEQUENCE [LARGE SCALE GENOMIC DNA]</scope>
    <source>
        <strain evidence="1 2">NIO-1003</strain>
    </source>
</reference>
<dbReference type="Gene3D" id="3.90.660.50">
    <property type="match status" value="1"/>
</dbReference>
<dbReference type="Gene3D" id="3.50.50.60">
    <property type="entry name" value="FAD/NAD(P)-binding domain"/>
    <property type="match status" value="1"/>
</dbReference>
<proteinExistence type="predicted"/>
<evidence type="ECO:0008006" key="3">
    <source>
        <dbReference type="Google" id="ProtNLM"/>
    </source>
</evidence>
<protein>
    <recommendedName>
        <fullName evidence="3">FAD dependent oxidoreductase domain-containing protein</fullName>
    </recommendedName>
</protein>